<dbReference type="OrthoDB" id="3774at2759"/>
<dbReference type="InterPro" id="IPR010405">
    <property type="entry name" value="COBRA1"/>
</dbReference>
<dbReference type="PANTHER" id="PTHR13503:SF3">
    <property type="entry name" value="NEGATIVE ELONGATION FACTOR B"/>
    <property type="match status" value="1"/>
</dbReference>
<dbReference type="AlphaFoldDB" id="A0A2V3J167"/>
<dbReference type="GO" id="GO:0005634">
    <property type="term" value="C:nucleus"/>
    <property type="evidence" value="ECO:0007669"/>
    <property type="project" value="InterPro"/>
</dbReference>
<name>A0A2V3J167_9FLOR</name>
<evidence type="ECO:0008006" key="3">
    <source>
        <dbReference type="Google" id="ProtNLM"/>
    </source>
</evidence>
<dbReference type="GO" id="GO:0045892">
    <property type="term" value="P:negative regulation of DNA-templated transcription"/>
    <property type="evidence" value="ECO:0007669"/>
    <property type="project" value="InterPro"/>
</dbReference>
<evidence type="ECO:0000313" key="1">
    <source>
        <dbReference type="EMBL" id="PXF48053.1"/>
    </source>
</evidence>
<proteinExistence type="predicted"/>
<protein>
    <recommendedName>
        <fullName evidence="3">Negative elongation factor B</fullName>
    </recommendedName>
</protein>
<organism evidence="1 2">
    <name type="scientific">Gracilariopsis chorda</name>
    <dbReference type="NCBI Taxonomy" id="448386"/>
    <lineage>
        <taxon>Eukaryota</taxon>
        <taxon>Rhodophyta</taxon>
        <taxon>Florideophyceae</taxon>
        <taxon>Rhodymeniophycidae</taxon>
        <taxon>Gracilariales</taxon>
        <taxon>Gracilariaceae</taxon>
        <taxon>Gracilariopsis</taxon>
    </lineage>
</organism>
<sequence length="481" mass="54984">MEQSLDPELYQIGYAGQDAIKESFENRDYDLERVKQFIIDFRTLRRLQFDSVRAPLELLKMGGFSESRVLRDVLKVMIDKVKRDINTLSHEKLESLLEKSFTYLTVPQLAPIPIAVLEHMNVVDPSIWKQIVDNGLSEAPYIDLPLSIKKRIWSFEPKALDHEIEALLDRLPEAPPSESIEEFVVKQDRHKLRSANQMLGDLLRMLEGMGENEVLQVIEKMIERASVEQTASKHISIANFYHDLLLRLPSVVVSGPNMISLRKMARFLASVPSYELDIDSHLLKSIRESLLRETPSSSVALLLGSTYTRDFLAEQLVFSLIHRRGPINDWNDTTILESATSHLKADPHIEDLTYLNLCNMKSAGIVSGSDRVAEAEVDEPFQLFFQLMMDEIHADIVAHHDSYYSANVGLPNVQLVDAVQKGKLQRRVMSSYCLQQFIHRNMVSLSRYRLILEDVLRAADQTTELREVALAHQLILRIINS</sequence>
<comment type="caution">
    <text evidence="1">The sequence shown here is derived from an EMBL/GenBank/DDBJ whole genome shotgun (WGS) entry which is preliminary data.</text>
</comment>
<gene>
    <name evidence="1" type="ORF">BWQ96_02005</name>
</gene>
<accession>A0A2V3J167</accession>
<dbReference type="EMBL" id="NBIV01000016">
    <property type="protein sequence ID" value="PXF48053.1"/>
    <property type="molecule type" value="Genomic_DNA"/>
</dbReference>
<dbReference type="STRING" id="448386.A0A2V3J167"/>
<keyword evidence="2" id="KW-1185">Reference proteome</keyword>
<evidence type="ECO:0000313" key="2">
    <source>
        <dbReference type="Proteomes" id="UP000247409"/>
    </source>
</evidence>
<reference evidence="1 2" key="1">
    <citation type="journal article" date="2018" name="Mol. Biol. Evol.">
        <title>Analysis of the draft genome of the red seaweed Gracilariopsis chorda provides insights into genome size evolution in Rhodophyta.</title>
        <authorList>
            <person name="Lee J."/>
            <person name="Yang E.C."/>
            <person name="Graf L."/>
            <person name="Yang J.H."/>
            <person name="Qiu H."/>
            <person name="Zel Zion U."/>
            <person name="Chan C.X."/>
            <person name="Stephens T.G."/>
            <person name="Weber A.P.M."/>
            <person name="Boo G.H."/>
            <person name="Boo S.M."/>
            <person name="Kim K.M."/>
            <person name="Shin Y."/>
            <person name="Jung M."/>
            <person name="Lee S.J."/>
            <person name="Yim H.S."/>
            <person name="Lee J.H."/>
            <person name="Bhattacharya D."/>
            <person name="Yoon H.S."/>
        </authorList>
    </citation>
    <scope>NUCLEOTIDE SEQUENCE [LARGE SCALE GENOMIC DNA]</scope>
    <source>
        <strain evidence="1 2">SKKU-2015</strain>
        <tissue evidence="1">Whole body</tissue>
    </source>
</reference>
<dbReference type="Proteomes" id="UP000247409">
    <property type="component" value="Unassembled WGS sequence"/>
</dbReference>
<dbReference type="PANTHER" id="PTHR13503">
    <property type="entry name" value="NEGATIVE ELONGATION FACTOR COMPLEX MEMBER B"/>
    <property type="match status" value="1"/>
</dbReference>